<feature type="compositionally biased region" description="Basic residues" evidence="1">
    <location>
        <begin position="34"/>
        <end position="49"/>
    </location>
</feature>
<comment type="caution">
    <text evidence="3">The sequence shown here is derived from an EMBL/GenBank/DDBJ whole genome shotgun (WGS) entry which is preliminary data.</text>
</comment>
<feature type="compositionally biased region" description="Polar residues" evidence="1">
    <location>
        <begin position="8"/>
        <end position="19"/>
    </location>
</feature>
<sequence>MAIRPSASFDQLGNGTSSHGLKRVGLSPTMERRERRKMPLSHKQTRPGRAQRARILYRIRDSFRESFGKSYLFSCCNFLFLFFRCCSFFFCCWFAPLPIRRHFMSKCFRPFRFCQ</sequence>
<keyword evidence="2" id="KW-0812">Transmembrane</keyword>
<dbReference type="EMBL" id="JBICCN010000417">
    <property type="protein sequence ID" value="KAL3070133.1"/>
    <property type="molecule type" value="Genomic_DNA"/>
</dbReference>
<evidence type="ECO:0000256" key="1">
    <source>
        <dbReference type="SAM" id="MobiDB-lite"/>
    </source>
</evidence>
<feature type="transmembrane region" description="Helical" evidence="2">
    <location>
        <begin position="71"/>
        <end position="95"/>
    </location>
</feature>
<reference evidence="3 4" key="1">
    <citation type="submission" date="2024-10" db="EMBL/GenBank/DDBJ databases">
        <authorList>
            <person name="Kim D."/>
        </authorList>
    </citation>
    <scope>NUCLEOTIDE SEQUENCE [LARGE SCALE GENOMIC DNA]</scope>
    <source>
        <strain evidence="3">Taebaek</strain>
    </source>
</reference>
<evidence type="ECO:0000256" key="2">
    <source>
        <dbReference type="SAM" id="Phobius"/>
    </source>
</evidence>
<gene>
    <name evidence="3" type="ORF">niasHS_016842</name>
</gene>
<accession>A0ABD2I1W2</accession>
<evidence type="ECO:0000313" key="4">
    <source>
        <dbReference type="Proteomes" id="UP001620645"/>
    </source>
</evidence>
<proteinExistence type="predicted"/>
<organism evidence="3 4">
    <name type="scientific">Heterodera schachtii</name>
    <name type="common">Sugarbeet cyst nematode worm</name>
    <name type="synonym">Tylenchus schachtii</name>
    <dbReference type="NCBI Taxonomy" id="97005"/>
    <lineage>
        <taxon>Eukaryota</taxon>
        <taxon>Metazoa</taxon>
        <taxon>Ecdysozoa</taxon>
        <taxon>Nematoda</taxon>
        <taxon>Chromadorea</taxon>
        <taxon>Rhabditida</taxon>
        <taxon>Tylenchina</taxon>
        <taxon>Tylenchomorpha</taxon>
        <taxon>Tylenchoidea</taxon>
        <taxon>Heteroderidae</taxon>
        <taxon>Heteroderinae</taxon>
        <taxon>Heterodera</taxon>
    </lineage>
</organism>
<keyword evidence="4" id="KW-1185">Reference proteome</keyword>
<keyword evidence="2" id="KW-1133">Transmembrane helix</keyword>
<evidence type="ECO:0000313" key="3">
    <source>
        <dbReference type="EMBL" id="KAL3070133.1"/>
    </source>
</evidence>
<name>A0ABD2I1W2_HETSC</name>
<keyword evidence="2" id="KW-0472">Membrane</keyword>
<protein>
    <recommendedName>
        <fullName evidence="5">Transmembrane protein</fullName>
    </recommendedName>
</protein>
<evidence type="ECO:0008006" key="5">
    <source>
        <dbReference type="Google" id="ProtNLM"/>
    </source>
</evidence>
<dbReference type="AlphaFoldDB" id="A0ABD2I1W2"/>
<dbReference type="Proteomes" id="UP001620645">
    <property type="component" value="Unassembled WGS sequence"/>
</dbReference>
<feature type="region of interest" description="Disordered" evidence="1">
    <location>
        <begin position="1"/>
        <end position="49"/>
    </location>
</feature>